<dbReference type="Proteomes" id="UP000232323">
    <property type="component" value="Unassembled WGS sequence"/>
</dbReference>
<dbReference type="PANTHER" id="PTHR14296:SF3">
    <property type="entry name" value="DIKAR, ISOFORM F"/>
    <property type="match status" value="1"/>
</dbReference>
<keyword evidence="6" id="KW-1185">Reference proteome</keyword>
<comment type="caution">
    <text evidence="5">The sequence shown here is derived from an EMBL/GenBank/DDBJ whole genome shotgun (WGS) entry which is preliminary data.</text>
</comment>
<dbReference type="GO" id="GO:0031213">
    <property type="term" value="C:RSF complex"/>
    <property type="evidence" value="ECO:0007669"/>
    <property type="project" value="InterPro"/>
</dbReference>
<protein>
    <recommendedName>
        <fullName evidence="4">DDT domain-containing protein</fullName>
    </recommendedName>
</protein>
<evidence type="ECO:0000259" key="4">
    <source>
        <dbReference type="PROSITE" id="PS50827"/>
    </source>
</evidence>
<feature type="region of interest" description="Disordered" evidence="3">
    <location>
        <begin position="33"/>
        <end position="203"/>
    </location>
</feature>
<proteinExistence type="predicted"/>
<sequence>MHDTLNNALLLYQNIEKLMGTLPEGAQAVSGEHTGATLHEHPNLPSDDALSDLQPAPADDDEDYVMDDAQINENEDSMSEQYFSSDSDGAWTRRRRRGRPASGCSKAKKEVKSARPENNMTRKLRSNGPTPEELERQHEQEQQVKKQQEQRSRRAPSHERGEANREVGSQEEENDEDDGEEQHTSELSDADPETAEPKREVDEEKAKADLAAVHGMWEFAAIMEFLFRFRYHLQLQTVFTFDTLAEAIVRAPGPGLLADLHIELLAGILSNPKTLSPQTWAAHFANRLRHEWVALSGRQSAPFKAMRGVEAHDYAELPSGDRVLALKALCDIRLDREDIKAIAEEAACSKPLGQTAAKPSKPAAPSRPPPVPSRTTRITAITAASAAAAEASALAGGKKRKLQRGSGSDGSIIEPHEVRKEELGRDSSGYLYWLLDCWDSSQEGAVNYGISLYKEQPAVAVKQTQASTVDREAADASLQSSKGGKARKLCKAAEERRRLSLYRVPPEAQAGRWERIATDLESIQAVGMRMKRSLKALDGQLATQILDLVVPSIRVRIEEQERWNKAREKTAKMLGSLWASAEGRSVRSRKQINYSTDEFDNQIKQAIRESMREESLPPSRPHRNGDRKTASATAVAAATGTSSGDEGGRTKSVPRSPEMNEDILEQPAHDRGNKCYDNVAEVDLRNGRSCAKRELEQPEYCENEEGDVDAPVLPDGAPADSVEHASL</sequence>
<evidence type="ECO:0000313" key="6">
    <source>
        <dbReference type="Proteomes" id="UP000232323"/>
    </source>
</evidence>
<dbReference type="InterPro" id="IPR003903">
    <property type="entry name" value="UIM_dom"/>
</dbReference>
<dbReference type="InterPro" id="IPR028938">
    <property type="entry name" value="Rsf1-like"/>
</dbReference>
<evidence type="ECO:0000256" key="3">
    <source>
        <dbReference type="SAM" id="MobiDB-lite"/>
    </source>
</evidence>
<keyword evidence="2" id="KW-0539">Nucleus</keyword>
<reference evidence="5 6" key="1">
    <citation type="submission" date="2017-08" db="EMBL/GenBank/DDBJ databases">
        <title>Acidophilic green algal genome provides insights into adaptation to an acidic environment.</title>
        <authorList>
            <person name="Hirooka S."/>
            <person name="Hirose Y."/>
            <person name="Kanesaki Y."/>
            <person name="Higuchi S."/>
            <person name="Fujiwara T."/>
            <person name="Onuma R."/>
            <person name="Era A."/>
            <person name="Ohbayashi R."/>
            <person name="Uzuka A."/>
            <person name="Nozaki H."/>
            <person name="Yoshikawa H."/>
            <person name="Miyagishima S.Y."/>
        </authorList>
    </citation>
    <scope>NUCLEOTIDE SEQUENCE [LARGE SCALE GENOMIC DNA]</scope>
    <source>
        <strain evidence="5 6">NIES-2499</strain>
    </source>
</reference>
<comment type="subcellular location">
    <subcellularLocation>
        <location evidence="1">Nucleus</location>
    </subcellularLocation>
</comment>
<name>A0A250XCR7_9CHLO</name>
<evidence type="ECO:0000313" key="5">
    <source>
        <dbReference type="EMBL" id="GAX80871.1"/>
    </source>
</evidence>
<gene>
    <name evidence="5" type="ORF">CEUSTIGMA_g8306.t1</name>
</gene>
<dbReference type="PROSITE" id="PS50330">
    <property type="entry name" value="UIM"/>
    <property type="match status" value="1"/>
</dbReference>
<evidence type="ECO:0000256" key="2">
    <source>
        <dbReference type="ARBA" id="ARBA00023242"/>
    </source>
</evidence>
<dbReference type="EMBL" id="BEGY01000057">
    <property type="protein sequence ID" value="GAX80871.1"/>
    <property type="molecule type" value="Genomic_DNA"/>
</dbReference>
<dbReference type="OrthoDB" id="553126at2759"/>
<feature type="region of interest" description="Disordered" evidence="3">
    <location>
        <begin position="351"/>
        <end position="374"/>
    </location>
</feature>
<feature type="compositionally biased region" description="Acidic residues" evidence="3">
    <location>
        <begin position="697"/>
        <end position="708"/>
    </location>
</feature>
<organism evidence="5 6">
    <name type="scientific">Chlamydomonas eustigma</name>
    <dbReference type="NCBI Taxonomy" id="1157962"/>
    <lineage>
        <taxon>Eukaryota</taxon>
        <taxon>Viridiplantae</taxon>
        <taxon>Chlorophyta</taxon>
        <taxon>core chlorophytes</taxon>
        <taxon>Chlorophyceae</taxon>
        <taxon>CS clade</taxon>
        <taxon>Chlamydomonadales</taxon>
        <taxon>Chlamydomonadaceae</taxon>
        <taxon>Chlamydomonas</taxon>
    </lineage>
</organism>
<feature type="compositionally biased region" description="Basic and acidic residues" evidence="3">
    <location>
        <begin position="133"/>
        <end position="165"/>
    </location>
</feature>
<evidence type="ECO:0000256" key="1">
    <source>
        <dbReference type="ARBA" id="ARBA00004123"/>
    </source>
</evidence>
<feature type="region of interest" description="Disordered" evidence="3">
    <location>
        <begin position="695"/>
        <end position="727"/>
    </location>
</feature>
<dbReference type="AlphaFoldDB" id="A0A250XCR7"/>
<accession>A0A250XCR7</accession>
<feature type="region of interest" description="Disordered" evidence="3">
    <location>
        <begin position="608"/>
        <end position="660"/>
    </location>
</feature>
<dbReference type="GO" id="GO:0006355">
    <property type="term" value="P:regulation of DNA-templated transcription"/>
    <property type="evidence" value="ECO:0007669"/>
    <property type="project" value="InterPro"/>
</dbReference>
<feature type="compositionally biased region" description="Acidic residues" evidence="3">
    <location>
        <begin position="169"/>
        <end position="180"/>
    </location>
</feature>
<dbReference type="InterPro" id="IPR018501">
    <property type="entry name" value="DDT_dom"/>
</dbReference>
<feature type="compositionally biased region" description="Low complexity" evidence="3">
    <location>
        <begin position="630"/>
        <end position="644"/>
    </location>
</feature>
<dbReference type="PROSITE" id="PS50827">
    <property type="entry name" value="DDT"/>
    <property type="match status" value="1"/>
</dbReference>
<feature type="compositionally biased region" description="Low complexity" evidence="3">
    <location>
        <begin position="355"/>
        <end position="364"/>
    </location>
</feature>
<dbReference type="PANTHER" id="PTHR14296">
    <property type="entry name" value="REMODELING AND SPACING FACTOR 1"/>
    <property type="match status" value="1"/>
</dbReference>
<feature type="domain" description="DDT" evidence="4">
    <location>
        <begin position="213"/>
        <end position="274"/>
    </location>
</feature>
<dbReference type="STRING" id="1157962.A0A250XCR7"/>